<dbReference type="Proteomes" id="UP000182427">
    <property type="component" value="Chromosome I"/>
</dbReference>
<reference evidence="1 2" key="1">
    <citation type="submission" date="2016-10" db="EMBL/GenBank/DDBJ databases">
        <authorList>
            <person name="de Groot N.N."/>
        </authorList>
    </citation>
    <scope>NUCLEOTIDE SEQUENCE [LARGE SCALE GENOMIC DNA]</scope>
    <source>
        <strain evidence="1 2">GAS232</strain>
    </source>
</reference>
<evidence type="ECO:0000313" key="2">
    <source>
        <dbReference type="Proteomes" id="UP000182427"/>
    </source>
</evidence>
<gene>
    <name evidence="1" type="ORF">SAMN05444167_3547</name>
</gene>
<dbReference type="Pfam" id="PF07722">
    <property type="entry name" value="Peptidase_C26"/>
    <property type="match status" value="1"/>
</dbReference>
<dbReference type="GO" id="GO:0005829">
    <property type="term" value="C:cytosol"/>
    <property type="evidence" value="ECO:0007669"/>
    <property type="project" value="TreeGrafter"/>
</dbReference>
<protein>
    <submittedName>
        <fullName evidence="1">Putative glutamine amidotransferase</fullName>
    </submittedName>
</protein>
<dbReference type="InterPro" id="IPR044668">
    <property type="entry name" value="PuuD-like"/>
</dbReference>
<keyword evidence="1" id="KW-0315">Glutamine amidotransferase</keyword>
<keyword evidence="1" id="KW-0808">Transferase</keyword>
<name>A0A1G7PKQ9_9BACT</name>
<dbReference type="InterPro" id="IPR011697">
    <property type="entry name" value="Peptidase_C26"/>
</dbReference>
<dbReference type="PANTHER" id="PTHR43235:SF1">
    <property type="entry name" value="GLUTAMINE AMIDOTRANSFERASE PB2B2.05-RELATED"/>
    <property type="match status" value="1"/>
</dbReference>
<proteinExistence type="predicted"/>
<sequence length="247" mass="26534">MNRPRILIPIPTSFDESYNAKSWPEYASAVEAAGGEPVKVTLTHSVAELKEMARQADGILLPGSGADIDPALYGHDRDPASTAPDPLRDQTDRALFEASQETKKPLLGICFGTQSMNVFYGGTLIQDCSPVPVNHRAGRSVAVAHAVQFSQDSRLGQILQQSGESTPIDDEFARVPVNSSHHQAIASPGDTLRVVARCPEDAIIEAVEGSDPKHWLIGVQWHPERTVDSSAASRAIFTDFLKAAAGV</sequence>
<dbReference type="EMBL" id="LT629690">
    <property type="protein sequence ID" value="SDF86847.1"/>
    <property type="molecule type" value="Genomic_DNA"/>
</dbReference>
<accession>A0A1G7PKQ9</accession>
<dbReference type="GO" id="GO:0016740">
    <property type="term" value="F:transferase activity"/>
    <property type="evidence" value="ECO:0007669"/>
    <property type="project" value="UniProtKB-KW"/>
</dbReference>
<dbReference type="PANTHER" id="PTHR43235">
    <property type="entry name" value="GLUTAMINE AMIDOTRANSFERASE PB2B2.05-RELATED"/>
    <property type="match status" value="1"/>
</dbReference>
<dbReference type="PROSITE" id="PS51273">
    <property type="entry name" value="GATASE_TYPE_1"/>
    <property type="match status" value="1"/>
</dbReference>
<dbReference type="GO" id="GO:0006598">
    <property type="term" value="P:polyamine catabolic process"/>
    <property type="evidence" value="ECO:0007669"/>
    <property type="project" value="TreeGrafter"/>
</dbReference>
<organism evidence="1 2">
    <name type="scientific">Terriglobus roseus</name>
    <dbReference type="NCBI Taxonomy" id="392734"/>
    <lineage>
        <taxon>Bacteria</taxon>
        <taxon>Pseudomonadati</taxon>
        <taxon>Acidobacteriota</taxon>
        <taxon>Terriglobia</taxon>
        <taxon>Terriglobales</taxon>
        <taxon>Acidobacteriaceae</taxon>
        <taxon>Terriglobus</taxon>
    </lineage>
</organism>
<dbReference type="OrthoDB" id="9813383at2"/>
<dbReference type="InterPro" id="IPR029062">
    <property type="entry name" value="Class_I_gatase-like"/>
</dbReference>
<keyword evidence="2" id="KW-1185">Reference proteome</keyword>
<evidence type="ECO:0000313" key="1">
    <source>
        <dbReference type="EMBL" id="SDF86847.1"/>
    </source>
</evidence>
<dbReference type="RefSeq" id="WP_083347166.1">
    <property type="nucleotide sequence ID" value="NZ_LT629690.1"/>
</dbReference>
<dbReference type="CDD" id="cd01745">
    <property type="entry name" value="GATase1_2"/>
    <property type="match status" value="1"/>
</dbReference>
<dbReference type="Gene3D" id="3.40.50.880">
    <property type="match status" value="1"/>
</dbReference>
<dbReference type="AlphaFoldDB" id="A0A1G7PKQ9"/>
<dbReference type="GO" id="GO:0033969">
    <property type="term" value="F:gamma-glutamyl-gamma-aminobutyrate hydrolase activity"/>
    <property type="evidence" value="ECO:0007669"/>
    <property type="project" value="TreeGrafter"/>
</dbReference>
<dbReference type="SUPFAM" id="SSF52317">
    <property type="entry name" value="Class I glutamine amidotransferase-like"/>
    <property type="match status" value="1"/>
</dbReference>